<evidence type="ECO:0000313" key="1">
    <source>
        <dbReference type="EMBL" id="MBC3900023.1"/>
    </source>
</evidence>
<reference evidence="1 2" key="1">
    <citation type="journal article" date="2020" name="mSystems">
        <title>Defining Genomic and Predicted Metabolic Features of the Acetobacterium Genus.</title>
        <authorList>
            <person name="Ross D.E."/>
            <person name="Marshall C.W."/>
            <person name="Gulliver D."/>
            <person name="May H.D."/>
            <person name="Norman R.S."/>
        </authorList>
    </citation>
    <scope>NUCLEOTIDE SEQUENCE [LARGE SCALE GENOMIC DNA]</scope>
    <source>
        <strain evidence="1 2">DSM 4132</strain>
    </source>
</reference>
<evidence type="ECO:0000313" key="2">
    <source>
        <dbReference type="Proteomes" id="UP000622405"/>
    </source>
</evidence>
<dbReference type="Proteomes" id="UP000622405">
    <property type="component" value="Unassembled WGS sequence"/>
</dbReference>
<protein>
    <submittedName>
        <fullName evidence="1">5-methyltetrahydrofolate--homocysteine methyltransferase</fullName>
    </submittedName>
</protein>
<proteinExistence type="predicted"/>
<dbReference type="RefSeq" id="WP_186894388.1">
    <property type="nucleotide sequence ID" value="NZ_WJBE01000008.1"/>
</dbReference>
<accession>A0ABR6YXU4</accession>
<keyword evidence="1" id="KW-0808">Transferase</keyword>
<dbReference type="InterPro" id="IPR037010">
    <property type="entry name" value="VitB12-dep_Met_synth_activ_sf"/>
</dbReference>
<sequence length="213" mass="24550">MNSITRIPHRIDRDELFERMHISKDRPNYQKFKNNYQKLFESLPELLNIQATHALKANDEEKKIHKGLCEVSHIVYCLVTLGPKISEQSTAYFAEKDFLNGLMIDAMADILLFNASNDYYDTVKRDVYEEQGYALTLRYSPDDNIIPIQVQKKILEYVKGEALLSVGISTGFMYNPVKTLGYVYGADKNIVLAEKDHDCLMCSNLTCEYRSID</sequence>
<keyword evidence="1" id="KW-0489">Methyltransferase</keyword>
<organism evidence="1 2">
    <name type="scientific">Acetobacterium malicum</name>
    <dbReference type="NCBI Taxonomy" id="52692"/>
    <lineage>
        <taxon>Bacteria</taxon>
        <taxon>Bacillati</taxon>
        <taxon>Bacillota</taxon>
        <taxon>Clostridia</taxon>
        <taxon>Eubacteriales</taxon>
        <taxon>Eubacteriaceae</taxon>
        <taxon>Acetobacterium</taxon>
    </lineage>
</organism>
<dbReference type="GO" id="GO:0032259">
    <property type="term" value="P:methylation"/>
    <property type="evidence" value="ECO:0007669"/>
    <property type="project" value="UniProtKB-KW"/>
</dbReference>
<gene>
    <name evidence="1" type="ORF">GH811_10380</name>
</gene>
<dbReference type="SUPFAM" id="SSF56507">
    <property type="entry name" value="Methionine synthase activation domain-like"/>
    <property type="match status" value="1"/>
</dbReference>
<dbReference type="EMBL" id="WJBE01000008">
    <property type="protein sequence ID" value="MBC3900023.1"/>
    <property type="molecule type" value="Genomic_DNA"/>
</dbReference>
<keyword evidence="2" id="KW-1185">Reference proteome</keyword>
<name>A0ABR6YXU4_9FIRM</name>
<dbReference type="GO" id="GO:0008168">
    <property type="term" value="F:methyltransferase activity"/>
    <property type="evidence" value="ECO:0007669"/>
    <property type="project" value="UniProtKB-KW"/>
</dbReference>
<dbReference type="Gene3D" id="3.40.109.40">
    <property type="match status" value="1"/>
</dbReference>
<comment type="caution">
    <text evidence="1">The sequence shown here is derived from an EMBL/GenBank/DDBJ whole genome shotgun (WGS) entry which is preliminary data.</text>
</comment>